<sequence length="80" mass="9051">MALMVDDQLMTEVDPHLRNALLQYCEFYQLDPENVVEEAVSDFLYHHNQTVASLVHGYAEMASLNSEICQECAGCEAKID</sequence>
<accession>A0A921DVL3</accession>
<comment type="caution">
    <text evidence="1">The sequence shown here is derived from an EMBL/GenBank/DDBJ whole genome shotgun (WGS) entry which is preliminary data.</text>
</comment>
<protein>
    <submittedName>
        <fullName evidence="1">Uncharacterized protein</fullName>
    </submittedName>
</protein>
<reference evidence="1" key="2">
    <citation type="submission" date="2021-09" db="EMBL/GenBank/DDBJ databases">
        <authorList>
            <person name="Gilroy R."/>
        </authorList>
    </citation>
    <scope>NUCLEOTIDE SEQUENCE</scope>
    <source>
        <strain evidence="1">CHK173-2119</strain>
    </source>
</reference>
<dbReference type="InterPro" id="IPR013321">
    <property type="entry name" value="Arc_rbn_hlx_hlx"/>
</dbReference>
<dbReference type="Proteomes" id="UP000774947">
    <property type="component" value="Unassembled WGS sequence"/>
</dbReference>
<dbReference type="EMBL" id="DYXY01000116">
    <property type="protein sequence ID" value="HJE15344.1"/>
    <property type="molecule type" value="Genomic_DNA"/>
</dbReference>
<dbReference type="Gene3D" id="1.10.1220.10">
    <property type="entry name" value="Met repressor-like"/>
    <property type="match status" value="1"/>
</dbReference>
<proteinExistence type="predicted"/>
<name>A0A921DVL3_9LACO</name>
<evidence type="ECO:0000313" key="1">
    <source>
        <dbReference type="EMBL" id="HJE15344.1"/>
    </source>
</evidence>
<organism evidence="1 2">
    <name type="scientific">Lapidilactobacillus dextrinicus</name>
    <dbReference type="NCBI Taxonomy" id="51664"/>
    <lineage>
        <taxon>Bacteria</taxon>
        <taxon>Bacillati</taxon>
        <taxon>Bacillota</taxon>
        <taxon>Bacilli</taxon>
        <taxon>Lactobacillales</taxon>
        <taxon>Lactobacillaceae</taxon>
        <taxon>Lapidilactobacillus</taxon>
    </lineage>
</organism>
<gene>
    <name evidence="1" type="ORF">K8W17_04625</name>
</gene>
<dbReference type="AlphaFoldDB" id="A0A921DVL3"/>
<dbReference type="GO" id="GO:0006355">
    <property type="term" value="P:regulation of DNA-templated transcription"/>
    <property type="evidence" value="ECO:0007669"/>
    <property type="project" value="InterPro"/>
</dbReference>
<reference evidence="1" key="1">
    <citation type="journal article" date="2021" name="PeerJ">
        <title>Extensive microbial diversity within the chicken gut microbiome revealed by metagenomics and culture.</title>
        <authorList>
            <person name="Gilroy R."/>
            <person name="Ravi A."/>
            <person name="Getino M."/>
            <person name="Pursley I."/>
            <person name="Horton D.L."/>
            <person name="Alikhan N.F."/>
            <person name="Baker D."/>
            <person name="Gharbi K."/>
            <person name="Hall N."/>
            <person name="Watson M."/>
            <person name="Adriaenssens E.M."/>
            <person name="Foster-Nyarko E."/>
            <person name="Jarju S."/>
            <person name="Secka A."/>
            <person name="Antonio M."/>
            <person name="Oren A."/>
            <person name="Chaudhuri R.R."/>
            <person name="La Ragione R."/>
            <person name="Hildebrand F."/>
            <person name="Pallen M.J."/>
        </authorList>
    </citation>
    <scope>NUCLEOTIDE SEQUENCE</scope>
    <source>
        <strain evidence="1">CHK173-2119</strain>
    </source>
</reference>
<evidence type="ECO:0000313" key="2">
    <source>
        <dbReference type="Proteomes" id="UP000774947"/>
    </source>
</evidence>
<dbReference type="RefSeq" id="WP_270331147.1">
    <property type="nucleotide sequence ID" value="NZ_JAQEIC010000008.1"/>
</dbReference>